<evidence type="ECO:0000256" key="3">
    <source>
        <dbReference type="ARBA" id="ARBA00022723"/>
    </source>
</evidence>
<dbReference type="GO" id="GO:0006879">
    <property type="term" value="P:intracellular iron ion homeostasis"/>
    <property type="evidence" value="ECO:0007669"/>
    <property type="project" value="UniProtKB-KW"/>
</dbReference>
<protein>
    <recommendedName>
        <fullName evidence="6">Ferritin</fullName>
    </recommendedName>
</protein>
<evidence type="ECO:0000256" key="4">
    <source>
        <dbReference type="ARBA" id="ARBA00023004"/>
    </source>
</evidence>
<dbReference type="GO" id="GO:0005737">
    <property type="term" value="C:cytoplasm"/>
    <property type="evidence" value="ECO:0007669"/>
    <property type="project" value="TreeGrafter"/>
</dbReference>
<dbReference type="PANTHER" id="PTHR11431">
    <property type="entry name" value="FERRITIN"/>
    <property type="match status" value="1"/>
</dbReference>
<dbReference type="PANTHER" id="PTHR11431:SF51">
    <property type="entry name" value="FERRITIN"/>
    <property type="match status" value="1"/>
</dbReference>
<evidence type="ECO:0000256" key="1">
    <source>
        <dbReference type="ARBA" id="ARBA00007513"/>
    </source>
</evidence>
<keyword evidence="4 5" id="KW-0408">Iron</keyword>
<dbReference type="InterPro" id="IPR012347">
    <property type="entry name" value="Ferritin-like"/>
</dbReference>
<comment type="caution">
    <text evidence="8">The sequence shown here is derived from an EMBL/GenBank/DDBJ whole genome shotgun (WGS) entry which is preliminary data.</text>
</comment>
<keyword evidence="3 5" id="KW-0479">Metal-binding</keyword>
<sequence length="249" mass="28542">MRIRTSKREYSRSIQQCKSIIQRAKMFLLGILCALFITVSADSCYSKVEETCKSALPANKNSLFPNCNATFGSIKELQADLQAYANAHIESSYELLLMSTQFGNYESNRDGFKALYRKLSDKTWEDAINIIKFITKRGGRMNFNQLPRYKKNGKESKILQFNEINSLAKALDIEKQLAEEALNIHSKAQHHTKQDPSIAHYVEEQFMEQQADCVRQLAGHINDLKKLLLTDHDASISVFLFDEYLKKTV</sequence>
<name>A0A834K0D9_VESVU</name>
<evidence type="ECO:0000256" key="5">
    <source>
        <dbReference type="PIRSR" id="PIRSR601519-1"/>
    </source>
</evidence>
<dbReference type="Proteomes" id="UP000614350">
    <property type="component" value="Unassembled WGS sequence"/>
</dbReference>
<dbReference type="Pfam" id="PF00210">
    <property type="entry name" value="Ferritin"/>
    <property type="match status" value="1"/>
</dbReference>
<comment type="function">
    <text evidence="6">Stores iron in a soluble, non-toxic, readily available form. Important for iron homeostasis. Iron is taken up in the ferrous form and deposited as ferric hydroxides after oxidation.</text>
</comment>
<dbReference type="InterPro" id="IPR001519">
    <property type="entry name" value="Ferritin"/>
</dbReference>
<evidence type="ECO:0000259" key="7">
    <source>
        <dbReference type="PROSITE" id="PS50905"/>
    </source>
</evidence>
<evidence type="ECO:0000313" key="8">
    <source>
        <dbReference type="EMBL" id="KAF7396329.1"/>
    </source>
</evidence>
<feature type="binding site" evidence="5">
    <location>
        <position position="210"/>
    </location>
    <ligand>
        <name>Fe cation</name>
        <dbReference type="ChEBI" id="CHEBI:24875"/>
        <label>1</label>
    </ligand>
</feature>
<evidence type="ECO:0000256" key="6">
    <source>
        <dbReference type="RuleBase" id="RU361145"/>
    </source>
</evidence>
<dbReference type="CDD" id="cd01056">
    <property type="entry name" value="Euk_Ferritin"/>
    <property type="match status" value="1"/>
</dbReference>
<keyword evidence="2 6" id="KW-0409">Iron storage</keyword>
<evidence type="ECO:0000256" key="2">
    <source>
        <dbReference type="ARBA" id="ARBA00022434"/>
    </source>
</evidence>
<gene>
    <name evidence="8" type="ORF">HZH66_007191</name>
</gene>
<evidence type="ECO:0000313" key="9">
    <source>
        <dbReference type="Proteomes" id="UP000614350"/>
    </source>
</evidence>
<comment type="similarity">
    <text evidence="1 6">Belongs to the ferritin family.</text>
</comment>
<feature type="domain" description="Ferritin-like diiron" evidence="7">
    <location>
        <begin position="71"/>
        <end position="228"/>
    </location>
</feature>
<dbReference type="InterPro" id="IPR009078">
    <property type="entry name" value="Ferritin-like_SF"/>
</dbReference>
<dbReference type="GO" id="GO:0008199">
    <property type="term" value="F:ferric iron binding"/>
    <property type="evidence" value="ECO:0007669"/>
    <property type="project" value="InterPro"/>
</dbReference>
<dbReference type="EMBL" id="JACSEA010000007">
    <property type="protein sequence ID" value="KAF7396329.1"/>
    <property type="molecule type" value="Genomic_DNA"/>
</dbReference>
<dbReference type="AlphaFoldDB" id="A0A834K0D9"/>
<feature type="binding site" evidence="5">
    <location>
        <position position="174"/>
    </location>
    <ligand>
        <name>Fe cation</name>
        <dbReference type="ChEBI" id="CHEBI:24875"/>
        <label>1</label>
    </ligand>
</feature>
<dbReference type="InterPro" id="IPR009040">
    <property type="entry name" value="Ferritin-like_diiron"/>
</dbReference>
<dbReference type="PROSITE" id="PS50905">
    <property type="entry name" value="FERRITIN_LIKE"/>
    <property type="match status" value="1"/>
</dbReference>
<dbReference type="GO" id="GO:0006826">
    <property type="term" value="P:iron ion transport"/>
    <property type="evidence" value="ECO:0007669"/>
    <property type="project" value="InterPro"/>
</dbReference>
<dbReference type="InterPro" id="IPR008331">
    <property type="entry name" value="Ferritin_DPS_dom"/>
</dbReference>
<dbReference type="SUPFAM" id="SSF47240">
    <property type="entry name" value="Ferritin-like"/>
    <property type="match status" value="1"/>
</dbReference>
<proteinExistence type="inferred from homology"/>
<organism evidence="8 9">
    <name type="scientific">Vespula vulgaris</name>
    <name type="common">Yellow jacket</name>
    <name type="synonym">Wasp</name>
    <dbReference type="NCBI Taxonomy" id="7454"/>
    <lineage>
        <taxon>Eukaryota</taxon>
        <taxon>Metazoa</taxon>
        <taxon>Ecdysozoa</taxon>
        <taxon>Arthropoda</taxon>
        <taxon>Hexapoda</taxon>
        <taxon>Insecta</taxon>
        <taxon>Pterygota</taxon>
        <taxon>Neoptera</taxon>
        <taxon>Endopterygota</taxon>
        <taxon>Hymenoptera</taxon>
        <taxon>Apocrita</taxon>
        <taxon>Aculeata</taxon>
        <taxon>Vespoidea</taxon>
        <taxon>Vespidae</taxon>
        <taxon>Vespinae</taxon>
        <taxon>Vespula</taxon>
    </lineage>
</organism>
<reference evidence="8" key="1">
    <citation type="journal article" date="2020" name="G3 (Bethesda)">
        <title>High-Quality Assemblies for Three Invasive Social Wasps from the &lt;i&gt;Vespula&lt;/i&gt; Genus.</title>
        <authorList>
            <person name="Harrop T.W.R."/>
            <person name="Guhlin J."/>
            <person name="McLaughlin G.M."/>
            <person name="Permina E."/>
            <person name="Stockwell P."/>
            <person name="Gilligan J."/>
            <person name="Le Lec M.F."/>
            <person name="Gruber M.A.M."/>
            <person name="Quinn O."/>
            <person name="Lovegrove M."/>
            <person name="Duncan E.J."/>
            <person name="Remnant E.J."/>
            <person name="Van Eeckhoven J."/>
            <person name="Graham B."/>
            <person name="Knapp R.A."/>
            <person name="Langford K.W."/>
            <person name="Kronenberg Z."/>
            <person name="Press M.O."/>
            <person name="Eacker S.M."/>
            <person name="Wilson-Rankin E.E."/>
            <person name="Purcell J."/>
            <person name="Lester P.J."/>
            <person name="Dearden P.K."/>
        </authorList>
    </citation>
    <scope>NUCLEOTIDE SEQUENCE</scope>
    <source>
        <strain evidence="8">Marl-1</strain>
    </source>
</reference>
<dbReference type="GO" id="GO:0008198">
    <property type="term" value="F:ferrous iron binding"/>
    <property type="evidence" value="ECO:0007669"/>
    <property type="project" value="TreeGrafter"/>
</dbReference>
<accession>A0A834K0D9</accession>
<dbReference type="Gene3D" id="1.20.1260.10">
    <property type="match status" value="1"/>
</dbReference>
<keyword evidence="9" id="KW-1185">Reference proteome</keyword>